<protein>
    <submittedName>
        <fullName evidence="2">Uncharacterized protein</fullName>
    </submittedName>
</protein>
<organism evidence="2">
    <name type="scientific">Homalodisca liturata</name>
    <dbReference type="NCBI Taxonomy" id="320908"/>
    <lineage>
        <taxon>Eukaryota</taxon>
        <taxon>Metazoa</taxon>
        <taxon>Ecdysozoa</taxon>
        <taxon>Arthropoda</taxon>
        <taxon>Hexapoda</taxon>
        <taxon>Insecta</taxon>
        <taxon>Pterygota</taxon>
        <taxon>Neoptera</taxon>
        <taxon>Paraneoptera</taxon>
        <taxon>Hemiptera</taxon>
        <taxon>Auchenorrhyncha</taxon>
        <taxon>Membracoidea</taxon>
        <taxon>Cicadellidae</taxon>
        <taxon>Cicadellinae</taxon>
        <taxon>Proconiini</taxon>
        <taxon>Homalodisca</taxon>
    </lineage>
</organism>
<reference evidence="2" key="1">
    <citation type="submission" date="2015-11" db="EMBL/GenBank/DDBJ databases">
        <title>De novo transcriptome assembly of four potential Pierce s Disease insect vectors from Arizona vineyards.</title>
        <authorList>
            <person name="Tassone E.E."/>
        </authorList>
    </citation>
    <scope>NUCLEOTIDE SEQUENCE</scope>
</reference>
<dbReference type="AlphaFoldDB" id="A0A1B6K025"/>
<dbReference type="EMBL" id="GECU01002905">
    <property type="protein sequence ID" value="JAT04802.1"/>
    <property type="molecule type" value="Transcribed_RNA"/>
</dbReference>
<name>A0A1B6K025_9HEMI</name>
<sequence>LPLLDNLTLDKKIEIMADTKKETKDCFKHENKNIELKLPLLDNLKLDKKSEIIVANNAKETTDYLKNVNKNLKLPLLLDDLLFDEKSKPTCLLKTEDCPTPGYSPRSEDFDDVFKHIHIRPILENFEYIDTSTESPVMKSINQDIKKEDNKSIINTGNESDLQLQKMESSSNLGTSRKRKGLIKPQKLNEIKKEELVESNFKHKSSSPPNKKQESRTRSIFSPTRLVEELEEHTDSYNGSKRQRLDTNGKMVTTQLKYPHSDHNYFSYCEKESLKMDIDGDTIKEDACKNESEKYEYDILKTSLELNDLTIKCDSSHLDMLVDFENIPTDKNQVGSIDFRNDTINMLDTNNTLPGAITISPKSKTPRKLKTKARNKKFKTVSECQIKNSKIKSHPMQLRHSPNKTESPDDLKKRLEVVNVSDNEICQIITSPSSYKSNDR</sequence>
<feature type="region of interest" description="Disordered" evidence="1">
    <location>
        <begin position="154"/>
        <end position="224"/>
    </location>
</feature>
<gene>
    <name evidence="2" type="ORF">g.13065</name>
</gene>
<evidence type="ECO:0000256" key="1">
    <source>
        <dbReference type="SAM" id="MobiDB-lite"/>
    </source>
</evidence>
<feature type="region of interest" description="Disordered" evidence="1">
    <location>
        <begin position="389"/>
        <end position="411"/>
    </location>
</feature>
<accession>A0A1B6K025</accession>
<proteinExistence type="predicted"/>
<feature type="compositionally biased region" description="Polar residues" evidence="1">
    <location>
        <begin position="154"/>
        <end position="175"/>
    </location>
</feature>
<evidence type="ECO:0000313" key="2">
    <source>
        <dbReference type="EMBL" id="JAT04802.1"/>
    </source>
</evidence>
<feature type="non-terminal residue" evidence="2">
    <location>
        <position position="440"/>
    </location>
</feature>
<feature type="non-terminal residue" evidence="2">
    <location>
        <position position="1"/>
    </location>
</feature>
<feature type="compositionally biased region" description="Basic and acidic residues" evidence="1">
    <location>
        <begin position="187"/>
        <end position="196"/>
    </location>
</feature>